<dbReference type="InterPro" id="IPR038488">
    <property type="entry name" value="Integrase_DNA-bd_sf"/>
</dbReference>
<accession>A0A5M9IYH6</accession>
<dbReference type="AlphaFoldDB" id="A0A5M9IYH6"/>
<evidence type="ECO:0000313" key="5">
    <source>
        <dbReference type="Proteomes" id="UP000323425"/>
    </source>
</evidence>
<evidence type="ECO:0000256" key="2">
    <source>
        <dbReference type="ARBA" id="ARBA00022908"/>
    </source>
</evidence>
<evidence type="ECO:0000259" key="3">
    <source>
        <dbReference type="Pfam" id="PF13356"/>
    </source>
</evidence>
<dbReference type="PANTHER" id="PTHR30629:SF2">
    <property type="entry name" value="PROPHAGE INTEGRASE INTS-RELATED"/>
    <property type="match status" value="1"/>
</dbReference>
<gene>
    <name evidence="4" type="primary">intA_3</name>
    <name evidence="4" type="ORF">FX985_01914</name>
</gene>
<comment type="similarity">
    <text evidence="1">Belongs to the 'phage' integrase family.</text>
</comment>
<evidence type="ECO:0000313" key="4">
    <source>
        <dbReference type="EMBL" id="KAA8561848.1"/>
    </source>
</evidence>
<comment type="caution">
    <text evidence="4">The sequence shown here is derived from an EMBL/GenBank/DDBJ whole genome shotgun (WGS) entry which is preliminary data.</text>
</comment>
<reference evidence="4 5" key="1">
    <citation type="journal article" date="2018" name="Plant Biotechnol. Rep.">
        <title>Diversity and antifungal activity of endophytic bacteria associated with Panax ginseng seedlings.</title>
        <authorList>
            <person name="Park J.M."/>
            <person name="Hong C.E."/>
            <person name="Jo S.H."/>
        </authorList>
    </citation>
    <scope>NUCLEOTIDE SEQUENCE [LARGE SCALE GENOMIC DNA]</scope>
    <source>
        <strain evidence="4 5">PgKB38</strain>
    </source>
</reference>
<proteinExistence type="inferred from homology"/>
<keyword evidence="2" id="KW-0229">DNA integration</keyword>
<dbReference type="EMBL" id="VTFH01000001">
    <property type="protein sequence ID" value="KAA8561848.1"/>
    <property type="molecule type" value="Genomic_DNA"/>
</dbReference>
<dbReference type="RefSeq" id="WP_150293367.1">
    <property type="nucleotide sequence ID" value="NZ_VTFH01000001.1"/>
</dbReference>
<protein>
    <submittedName>
        <fullName evidence="4">Prophage integrase IntA</fullName>
    </submittedName>
</protein>
<dbReference type="InterPro" id="IPR050808">
    <property type="entry name" value="Phage_Integrase"/>
</dbReference>
<dbReference type="Proteomes" id="UP000323425">
    <property type="component" value="Unassembled WGS sequence"/>
</dbReference>
<feature type="domain" description="Integrase DNA-binding" evidence="3">
    <location>
        <begin position="11"/>
        <end position="88"/>
    </location>
</feature>
<evidence type="ECO:0000256" key="1">
    <source>
        <dbReference type="ARBA" id="ARBA00008857"/>
    </source>
</evidence>
<dbReference type="Gene3D" id="3.30.160.390">
    <property type="entry name" value="Integrase, DNA-binding domain"/>
    <property type="match status" value="1"/>
</dbReference>
<dbReference type="Pfam" id="PF13356">
    <property type="entry name" value="Arm-DNA-bind_3"/>
    <property type="match status" value="1"/>
</dbReference>
<name>A0A5M9IYH6_9PSED</name>
<dbReference type="GO" id="GO:0015074">
    <property type="term" value="P:DNA integration"/>
    <property type="evidence" value="ECO:0007669"/>
    <property type="project" value="UniProtKB-KW"/>
</dbReference>
<sequence length="110" mass="12807">MPLLEFTARHARTIGKNYTLGDFDGLSLWVTKAGGKLWLFRYYWEGRQQRMSFGAYPDVSLKHARERRDEARELLAENINPCAHRKQARQEAEAEVKWGNFRSALGSTIY</sequence>
<dbReference type="InterPro" id="IPR025166">
    <property type="entry name" value="Integrase_DNA_bind_dom"/>
</dbReference>
<organism evidence="4 5">
    <name type="scientific">Pseudomonas extremaustralis</name>
    <dbReference type="NCBI Taxonomy" id="359110"/>
    <lineage>
        <taxon>Bacteria</taxon>
        <taxon>Pseudomonadati</taxon>
        <taxon>Pseudomonadota</taxon>
        <taxon>Gammaproteobacteria</taxon>
        <taxon>Pseudomonadales</taxon>
        <taxon>Pseudomonadaceae</taxon>
        <taxon>Pseudomonas</taxon>
    </lineage>
</organism>
<dbReference type="PANTHER" id="PTHR30629">
    <property type="entry name" value="PROPHAGE INTEGRASE"/>
    <property type="match status" value="1"/>
</dbReference>